<evidence type="ECO:0000256" key="1">
    <source>
        <dbReference type="ARBA" id="ARBA00004370"/>
    </source>
</evidence>
<comment type="subcellular location">
    <subcellularLocation>
        <location evidence="1">Membrane</location>
    </subcellularLocation>
</comment>
<dbReference type="Proteomes" id="UP001139488">
    <property type="component" value="Unassembled WGS sequence"/>
</dbReference>
<keyword evidence="2 3" id="KW-0807">Transducer</keyword>
<evidence type="ECO:0000313" key="6">
    <source>
        <dbReference type="EMBL" id="MCJ2376070.1"/>
    </source>
</evidence>
<dbReference type="GO" id="GO:0007165">
    <property type="term" value="P:signal transduction"/>
    <property type="evidence" value="ECO:0007669"/>
    <property type="project" value="UniProtKB-KW"/>
</dbReference>
<dbReference type="Gene3D" id="1.20.120.30">
    <property type="entry name" value="Aspartate receptor, ligand-binding domain"/>
    <property type="match status" value="1"/>
</dbReference>
<dbReference type="InterPro" id="IPR025991">
    <property type="entry name" value="Chemoreceptor_zinc-bind_dom"/>
</dbReference>
<comment type="caution">
    <text evidence="6">The sequence shown here is derived from an EMBL/GenBank/DDBJ whole genome shotgun (WGS) entry which is preliminary data.</text>
</comment>
<dbReference type="SMART" id="SM00283">
    <property type="entry name" value="MA"/>
    <property type="match status" value="1"/>
</dbReference>
<dbReference type="PROSITE" id="PS50111">
    <property type="entry name" value="CHEMOTAXIS_TRANSDUC_2"/>
    <property type="match status" value="1"/>
</dbReference>
<dbReference type="RefSeq" id="WP_244355464.1">
    <property type="nucleotide sequence ID" value="NZ_JAJNNZ010000003.1"/>
</dbReference>
<dbReference type="SUPFAM" id="SSF58104">
    <property type="entry name" value="Methyl-accepting chemotaxis protein (MCP) signaling domain"/>
    <property type="match status" value="1"/>
</dbReference>
<dbReference type="Gene3D" id="6.10.250.3200">
    <property type="match status" value="1"/>
</dbReference>
<dbReference type="PANTHER" id="PTHR32089">
    <property type="entry name" value="METHYL-ACCEPTING CHEMOTAXIS PROTEIN MCPB"/>
    <property type="match status" value="1"/>
</dbReference>
<dbReference type="GO" id="GO:0006935">
    <property type="term" value="P:chemotaxis"/>
    <property type="evidence" value="ECO:0007669"/>
    <property type="project" value="UniProtKB-ARBA"/>
</dbReference>
<accession>A0A9X1WAY6</accession>
<dbReference type="GO" id="GO:0016020">
    <property type="term" value="C:membrane"/>
    <property type="evidence" value="ECO:0007669"/>
    <property type="project" value="UniProtKB-SubCell"/>
</dbReference>
<evidence type="ECO:0000259" key="5">
    <source>
        <dbReference type="PROSITE" id="PS50111"/>
    </source>
</evidence>
<protein>
    <submittedName>
        <fullName evidence="6">Methyl-accepting chemotaxis protein</fullName>
    </submittedName>
</protein>
<keyword evidence="7" id="KW-1185">Reference proteome</keyword>
<sequence length="365" mass="39700">MFQTKTIKKENARLQQEVVDLKSRHQAEIGDLESQLAQANALIEQLQSEEAFREKLMQNNLKGGEMLEAIRSGMADGAKVLANENEGLKQLTGMFEQTHQAINRLDSRAVKISEQAAQSIDAIELLDGTANSIRALVSSIQEISDQTNLLALNAAIEAARAGEAGRGFAVVADEVRTLAGKANGASQQIDSLVNQVFEQVATLKGSIGENQVCAEEVSASSAQIGSIVNELVVKSEHMNQVINAASIGAFIDTVKLDHAVWKNNIYRMLHSGLFDQEVNSHTQCRLGQWYHQGEGKNYSHFRSHQLIDAPHKEVHDQGKIAIEKAQADNLTAALASVAMMEEASEQVVVQLDSLVAGIIEVNLNE</sequence>
<dbReference type="Pfam" id="PF13682">
    <property type="entry name" value="CZB"/>
    <property type="match status" value="1"/>
</dbReference>
<keyword evidence="4" id="KW-0175">Coiled coil</keyword>
<evidence type="ECO:0000256" key="3">
    <source>
        <dbReference type="PROSITE-ProRule" id="PRU00284"/>
    </source>
</evidence>
<name>A0A9X1WAY6_9VIBR</name>
<proteinExistence type="predicted"/>
<dbReference type="InterPro" id="IPR004089">
    <property type="entry name" value="MCPsignal_dom"/>
</dbReference>
<feature type="domain" description="Methyl-accepting transducer" evidence="5">
    <location>
        <begin position="67"/>
        <end position="247"/>
    </location>
</feature>
<dbReference type="PANTHER" id="PTHR32089:SF70">
    <property type="entry name" value="ENERGY TAXIS MODULATING METHYL ACCEPTING SENSORY TRANSDUCER"/>
    <property type="match status" value="1"/>
</dbReference>
<dbReference type="AlphaFoldDB" id="A0A9X1WAY6"/>
<evidence type="ECO:0000313" key="7">
    <source>
        <dbReference type="Proteomes" id="UP001139488"/>
    </source>
</evidence>
<gene>
    <name evidence="6" type="ORF">LNL84_04405</name>
</gene>
<organism evidence="6 7">
    <name type="scientific">Vibrio gelatinilyticus</name>
    <dbReference type="NCBI Taxonomy" id="2893468"/>
    <lineage>
        <taxon>Bacteria</taxon>
        <taxon>Pseudomonadati</taxon>
        <taxon>Pseudomonadota</taxon>
        <taxon>Gammaproteobacteria</taxon>
        <taxon>Vibrionales</taxon>
        <taxon>Vibrionaceae</taxon>
        <taxon>Vibrio</taxon>
    </lineage>
</organism>
<evidence type="ECO:0000256" key="4">
    <source>
        <dbReference type="SAM" id="Coils"/>
    </source>
</evidence>
<reference evidence="6" key="1">
    <citation type="submission" date="2021-11" db="EMBL/GenBank/DDBJ databases">
        <title>Vibrio ZSDE26 sp. nov. and Vibrio ZSDZ34 sp. nov., isolated from coastal seawater in Qingdao.</title>
        <authorList>
            <person name="Zhang P."/>
        </authorList>
    </citation>
    <scope>NUCLEOTIDE SEQUENCE</scope>
    <source>
        <strain evidence="6">ZSDZ34</strain>
    </source>
</reference>
<dbReference type="Pfam" id="PF00015">
    <property type="entry name" value="MCPsignal"/>
    <property type="match status" value="1"/>
</dbReference>
<evidence type="ECO:0000256" key="2">
    <source>
        <dbReference type="ARBA" id="ARBA00023224"/>
    </source>
</evidence>
<dbReference type="EMBL" id="JAJNNZ010000003">
    <property type="protein sequence ID" value="MCJ2376070.1"/>
    <property type="molecule type" value="Genomic_DNA"/>
</dbReference>
<feature type="coiled-coil region" evidence="4">
    <location>
        <begin position="4"/>
        <end position="49"/>
    </location>
</feature>